<protein>
    <submittedName>
        <fullName evidence="2">Uncharacterized protein</fullName>
    </submittedName>
</protein>
<evidence type="ECO:0000313" key="2">
    <source>
        <dbReference type="EMBL" id="KAA3681907.1"/>
    </source>
</evidence>
<reference evidence="2 3" key="1">
    <citation type="journal article" date="2019" name="Gigascience">
        <title>Whole-genome sequence of the oriental lung fluke Paragonimus westermani.</title>
        <authorList>
            <person name="Oey H."/>
            <person name="Zakrzewski M."/>
            <person name="Narain K."/>
            <person name="Devi K.R."/>
            <person name="Agatsuma T."/>
            <person name="Nawaratna S."/>
            <person name="Gobert G.N."/>
            <person name="Jones M.K."/>
            <person name="Ragan M.A."/>
            <person name="McManus D.P."/>
            <person name="Krause L."/>
        </authorList>
    </citation>
    <scope>NUCLEOTIDE SEQUENCE [LARGE SCALE GENOMIC DNA]</scope>
    <source>
        <strain evidence="2 3">IND2009</strain>
    </source>
</reference>
<accession>A0A5J4P269</accession>
<feature type="transmembrane region" description="Helical" evidence="1">
    <location>
        <begin position="136"/>
        <end position="159"/>
    </location>
</feature>
<gene>
    <name evidence="2" type="ORF">DEA37_0004565</name>
</gene>
<name>A0A5J4P269_9TREM</name>
<dbReference type="EMBL" id="QNGE01000103">
    <property type="protein sequence ID" value="KAA3681907.1"/>
    <property type="molecule type" value="Genomic_DNA"/>
</dbReference>
<evidence type="ECO:0000313" key="3">
    <source>
        <dbReference type="Proteomes" id="UP000324629"/>
    </source>
</evidence>
<keyword evidence="1" id="KW-0472">Membrane</keyword>
<organism evidence="2 3">
    <name type="scientific">Paragonimus westermani</name>
    <dbReference type="NCBI Taxonomy" id="34504"/>
    <lineage>
        <taxon>Eukaryota</taxon>
        <taxon>Metazoa</taxon>
        <taxon>Spiralia</taxon>
        <taxon>Lophotrochozoa</taxon>
        <taxon>Platyhelminthes</taxon>
        <taxon>Trematoda</taxon>
        <taxon>Digenea</taxon>
        <taxon>Plagiorchiida</taxon>
        <taxon>Troglotremata</taxon>
        <taxon>Troglotrematidae</taxon>
        <taxon>Paragonimus</taxon>
    </lineage>
</organism>
<keyword evidence="1" id="KW-1133">Transmembrane helix</keyword>
<dbReference type="AlphaFoldDB" id="A0A5J4P269"/>
<dbReference type="Proteomes" id="UP000324629">
    <property type="component" value="Unassembled WGS sequence"/>
</dbReference>
<proteinExistence type="predicted"/>
<keyword evidence="1" id="KW-0812">Transmembrane</keyword>
<evidence type="ECO:0000256" key="1">
    <source>
        <dbReference type="SAM" id="Phobius"/>
    </source>
</evidence>
<sequence>MLFHAAIHYILAPCVVFNIPTKALVWEGPLRIAVDLLLNQRVLKDSYTDTESILKPLNITFEINEVKLADGQQIVTVSVGATLAGTPITPMSMRHILLKVSNANLLSLCIVKAEQEMSPCSKRAAHHATDDPNHHWLIVGFWIVLAMAVVLSCIVGVLIRNRQTAKHSEPCQRQRLVADGQCSLHSIYQTDQQ</sequence>
<keyword evidence="3" id="KW-1185">Reference proteome</keyword>
<comment type="caution">
    <text evidence="2">The sequence shown here is derived from an EMBL/GenBank/DDBJ whole genome shotgun (WGS) entry which is preliminary data.</text>
</comment>